<dbReference type="EMBL" id="AGBF01000009">
    <property type="protein sequence ID" value="EGX60874.1"/>
    <property type="molecule type" value="Genomic_DNA"/>
</dbReference>
<gene>
    <name evidence="1" type="ORF">SZN_05452</name>
</gene>
<dbReference type="Proteomes" id="UP000004217">
    <property type="component" value="Unassembled WGS sequence"/>
</dbReference>
<protein>
    <submittedName>
        <fullName evidence="1">Uncharacterized protein</fullName>
    </submittedName>
</protein>
<name>G2G6I3_9ACTN</name>
<dbReference type="PATRIC" id="fig|700597.3.peg.1056"/>
<comment type="caution">
    <text evidence="1">The sequence shown here is derived from an EMBL/GenBank/DDBJ whole genome shotgun (WGS) entry which is preliminary data.</text>
</comment>
<keyword evidence="2" id="KW-1185">Reference proteome</keyword>
<organism evidence="1 2">
    <name type="scientific">Streptomyces zinciresistens K42</name>
    <dbReference type="NCBI Taxonomy" id="700597"/>
    <lineage>
        <taxon>Bacteria</taxon>
        <taxon>Bacillati</taxon>
        <taxon>Actinomycetota</taxon>
        <taxon>Actinomycetes</taxon>
        <taxon>Kitasatosporales</taxon>
        <taxon>Streptomycetaceae</taxon>
        <taxon>Streptomyces</taxon>
    </lineage>
</organism>
<evidence type="ECO:0000313" key="1">
    <source>
        <dbReference type="EMBL" id="EGX60874.1"/>
    </source>
</evidence>
<evidence type="ECO:0000313" key="2">
    <source>
        <dbReference type="Proteomes" id="UP000004217"/>
    </source>
</evidence>
<reference evidence="1 2" key="1">
    <citation type="submission" date="2011-08" db="EMBL/GenBank/DDBJ databases">
        <authorList>
            <person name="Lin Y."/>
            <person name="Hao X."/>
            <person name="Johnstone L."/>
            <person name="Miller S.J."/>
            <person name="Wei G."/>
            <person name="Rensing C."/>
        </authorList>
    </citation>
    <scope>NUCLEOTIDE SEQUENCE [LARGE SCALE GENOMIC DNA]</scope>
    <source>
        <strain evidence="1 2">K42</strain>
    </source>
</reference>
<dbReference type="AlphaFoldDB" id="G2G6I3"/>
<dbReference type="RefSeq" id="WP_007492181.1">
    <property type="nucleotide sequence ID" value="NZ_AGBF01000009.1"/>
</dbReference>
<proteinExistence type="predicted"/>
<accession>G2G6I3</accession>
<sequence>MRRPVTGEVHVHYSQIYVESDPDGAIPDLSEAFAGQRGGLCGAAVQGVLWLITGLHTGNVGFVVEVHDEDPPLDPIWEDVVEVSFRPVSERSHLVQWAGEAAWDLNLDQTDYRVRYCAQGMDEGRKLDTRAVGKPQADSYLLQFWPAPPRADRVVRQTSQNAAYWHRYARELPPPPTVEQRAETERLARQAAERAAEERRLHREQWEWGGRLPSEGLRGVGGDVRGLLRFDSDLVHALDAAGPEVQRTVASLAARRACAAAGLTDVPWVTRALTALTQKRPLPPPFDDTALLWENLRSDPQVPRRSVLKAIPPGRPPYRPPTPPAAAEWTWAPATDSENGSRLPGLGQALGALVPTGPASRGATPTADVGQGAAVVVHTSGTPRGPGRISQPHFALAAVLAAAEPDPLKAALDAVWHAVHTYGEHYPELLEAIRSACFEQRGE</sequence>